<evidence type="ECO:0000256" key="2">
    <source>
        <dbReference type="ARBA" id="ARBA00005429"/>
    </source>
</evidence>
<feature type="domain" description="IRG-type G" evidence="15">
    <location>
        <begin position="427"/>
        <end position="609"/>
    </location>
</feature>
<keyword evidence="8" id="KW-1015">Disulfide bond</keyword>
<keyword evidence="4" id="KW-0547">Nucleotide-binding</keyword>
<organism evidence="16 17">
    <name type="scientific">Chelydra serpentina</name>
    <name type="common">Snapping turtle</name>
    <name type="synonym">Testudo serpentina</name>
    <dbReference type="NCBI Taxonomy" id="8475"/>
    <lineage>
        <taxon>Eukaryota</taxon>
        <taxon>Metazoa</taxon>
        <taxon>Chordata</taxon>
        <taxon>Craniata</taxon>
        <taxon>Vertebrata</taxon>
        <taxon>Euteleostomi</taxon>
        <taxon>Archelosauria</taxon>
        <taxon>Testudinata</taxon>
        <taxon>Testudines</taxon>
        <taxon>Cryptodira</taxon>
        <taxon>Durocryptodira</taxon>
        <taxon>Americhelydia</taxon>
        <taxon>Chelydroidea</taxon>
        <taxon>Chelydridae</taxon>
        <taxon>Chelydra</taxon>
    </lineage>
</organism>
<evidence type="ECO:0000256" key="12">
    <source>
        <dbReference type="SAM" id="Phobius"/>
    </source>
</evidence>
<dbReference type="PROSITE" id="PS51716">
    <property type="entry name" value="G_IRG"/>
    <property type="match status" value="1"/>
</dbReference>
<dbReference type="Ensembl" id="ENSCSRT00000027467.1">
    <property type="protein sequence ID" value="ENSCSRP00000026364.1"/>
    <property type="gene ID" value="ENSCSRG00000019633.1"/>
</dbReference>
<keyword evidence="6" id="KW-0342">GTP-binding</keyword>
<sequence length="662" mass="75158">MGTGSALSLHSLALWTLYRVIVAQSPITAHCGEDVTLSCTFPTLGLAANQQVNITWKKPRADGPDLLVHSYSLGTEKQAEAYRGRTQLDPEGFAKGDASLGLRDVHIQDEGSYCCFVNSELGTWSEETALTVLRARQRESPIVVQEGDDVTLSCSFEPERNLQLLNITWTKETAEGRDLLVHTYYNGRDQMLRQNEAYRGRTQLYPERFHEGIASLRLKNGRLADNGVYTCHVKLELGRFSVRMRVAVEKEARCVWFYSVPLLFLLLLSLLVMLIIIIKMHRLPIRWKLRPSKHAFGLEAEQTYRRLFDDYEDKNDNVEGRAQPEAYFLWDLRVDDTKPTLESRQTPAWDERHAWEKPEQPKFSRGKSPAREKVPSNIARKPSEKGRRLGSDWDSAGSWIYKFTSDASDLSEADSAGWEDGRSSQNTMRSVALLGQTGAGKSSFVNAVRGLGDEEEGAAKTGVVETTMVPASYRLPKQPNVTIWDLPGFRWMTRQSDTDLDLFSISQYDAFLIFSSRHFTATHAGLARKIQRAGKKVYFVRSKVDRNLLAARRNRPSTYNEERILQKIRDTCVKDLHREGMTSPQVFLLSNFEYGRHDFPRLEKILQQEFGSRFTGRALVPEKNLHKGKAAMQSQKPALASSYNTESIHINLEKDLAELEGV</sequence>
<dbReference type="FunFam" id="2.60.40.10:FF:000142">
    <property type="entry name" value="V-set domain-containing T-cell activation inhibitor 1"/>
    <property type="match status" value="2"/>
</dbReference>
<dbReference type="SUPFAM" id="SSF52540">
    <property type="entry name" value="P-loop containing nucleoside triphosphate hydrolases"/>
    <property type="match status" value="1"/>
</dbReference>
<dbReference type="SMART" id="SM00408">
    <property type="entry name" value="IGc2"/>
    <property type="match status" value="2"/>
</dbReference>
<reference evidence="16" key="2">
    <citation type="submission" date="2025-09" db="UniProtKB">
        <authorList>
            <consortium name="Ensembl"/>
        </authorList>
    </citation>
    <scope>IDENTIFICATION</scope>
</reference>
<dbReference type="InterPro" id="IPR003599">
    <property type="entry name" value="Ig_sub"/>
</dbReference>
<keyword evidence="5" id="KW-0378">Hydrolase</keyword>
<evidence type="ECO:0000256" key="8">
    <source>
        <dbReference type="ARBA" id="ARBA00023157"/>
    </source>
</evidence>
<dbReference type="PROSITE" id="PS50835">
    <property type="entry name" value="IG_LIKE"/>
    <property type="match status" value="2"/>
</dbReference>
<dbReference type="InterPro" id="IPR003598">
    <property type="entry name" value="Ig_sub2"/>
</dbReference>
<dbReference type="Proteomes" id="UP000694403">
    <property type="component" value="Unplaced"/>
</dbReference>
<evidence type="ECO:0000256" key="7">
    <source>
        <dbReference type="ARBA" id="ARBA00023136"/>
    </source>
</evidence>
<dbReference type="GO" id="GO:0016787">
    <property type="term" value="F:hydrolase activity"/>
    <property type="evidence" value="ECO:0007669"/>
    <property type="project" value="UniProtKB-KW"/>
</dbReference>
<dbReference type="InterPro" id="IPR007110">
    <property type="entry name" value="Ig-like_dom"/>
</dbReference>
<feature type="domain" description="Ig-like" evidence="14">
    <location>
        <begin position="144"/>
        <end position="247"/>
    </location>
</feature>
<evidence type="ECO:0000256" key="13">
    <source>
        <dbReference type="SAM" id="SignalP"/>
    </source>
</evidence>
<proteinExistence type="inferred from homology"/>
<dbReference type="Gene3D" id="3.40.50.300">
    <property type="entry name" value="P-loop containing nucleotide triphosphate hydrolases"/>
    <property type="match status" value="1"/>
</dbReference>
<feature type="domain" description="Ig-like" evidence="14">
    <location>
        <begin position="18"/>
        <end position="131"/>
    </location>
</feature>
<dbReference type="Gene3D" id="2.60.40.10">
    <property type="entry name" value="Immunoglobulins"/>
    <property type="match status" value="2"/>
</dbReference>
<keyword evidence="12" id="KW-0812">Transmembrane</keyword>
<keyword evidence="7 12" id="KW-0472">Membrane</keyword>
<keyword evidence="12" id="KW-1133">Transmembrane helix</keyword>
<keyword evidence="3 13" id="KW-0732">Signal</keyword>
<dbReference type="InterPro" id="IPR030385">
    <property type="entry name" value="G_IRG_dom"/>
</dbReference>
<evidence type="ECO:0000313" key="16">
    <source>
        <dbReference type="Ensembl" id="ENSCSRP00000026364.1"/>
    </source>
</evidence>
<name>A0A8C3TD18_CHESE</name>
<dbReference type="InterPro" id="IPR051515">
    <property type="entry name" value="IRG"/>
</dbReference>
<feature type="transmembrane region" description="Helical" evidence="12">
    <location>
        <begin position="255"/>
        <end position="278"/>
    </location>
</feature>
<feature type="compositionally biased region" description="Basic and acidic residues" evidence="11">
    <location>
        <begin position="349"/>
        <end position="362"/>
    </location>
</feature>
<feature type="signal peptide" evidence="13">
    <location>
        <begin position="1"/>
        <end position="23"/>
    </location>
</feature>
<evidence type="ECO:0000259" key="14">
    <source>
        <dbReference type="PROSITE" id="PS50835"/>
    </source>
</evidence>
<keyword evidence="10" id="KW-0393">Immunoglobulin domain</keyword>
<dbReference type="InterPro" id="IPR036179">
    <property type="entry name" value="Ig-like_dom_sf"/>
</dbReference>
<dbReference type="Pfam" id="PF05049">
    <property type="entry name" value="IIGP"/>
    <property type="match status" value="1"/>
</dbReference>
<dbReference type="InterPro" id="IPR027417">
    <property type="entry name" value="P-loop_NTPase"/>
</dbReference>
<evidence type="ECO:0000259" key="15">
    <source>
        <dbReference type="PROSITE" id="PS51716"/>
    </source>
</evidence>
<dbReference type="InterPro" id="IPR007743">
    <property type="entry name" value="Immunity-related_GTPase-like"/>
</dbReference>
<dbReference type="FunFam" id="3.40.50.300:FF:000541">
    <property type="entry name" value="Immunity related GTPase M"/>
    <property type="match status" value="1"/>
</dbReference>
<dbReference type="InterPro" id="IPR013106">
    <property type="entry name" value="Ig_V-set"/>
</dbReference>
<feature type="compositionally biased region" description="Basic and acidic residues" evidence="11">
    <location>
        <begin position="381"/>
        <end position="390"/>
    </location>
</feature>
<evidence type="ECO:0000256" key="5">
    <source>
        <dbReference type="ARBA" id="ARBA00022801"/>
    </source>
</evidence>
<dbReference type="GO" id="GO:0005525">
    <property type="term" value="F:GTP binding"/>
    <property type="evidence" value="ECO:0007669"/>
    <property type="project" value="UniProtKB-KW"/>
</dbReference>
<dbReference type="InterPro" id="IPR013783">
    <property type="entry name" value="Ig-like_fold"/>
</dbReference>
<dbReference type="Pfam" id="PF07686">
    <property type="entry name" value="V-set"/>
    <property type="match status" value="2"/>
</dbReference>
<dbReference type="SMART" id="SM00406">
    <property type="entry name" value="IGv"/>
    <property type="match status" value="2"/>
</dbReference>
<dbReference type="GO" id="GO:0016020">
    <property type="term" value="C:membrane"/>
    <property type="evidence" value="ECO:0007669"/>
    <property type="project" value="UniProtKB-SubCell"/>
</dbReference>
<evidence type="ECO:0000256" key="6">
    <source>
        <dbReference type="ARBA" id="ARBA00023134"/>
    </source>
</evidence>
<dbReference type="PANTHER" id="PTHR32341:SF10">
    <property type="entry name" value="INTERFERON-INDUCIBLE GTPASE 5"/>
    <property type="match status" value="1"/>
</dbReference>
<evidence type="ECO:0000256" key="11">
    <source>
        <dbReference type="SAM" id="MobiDB-lite"/>
    </source>
</evidence>
<evidence type="ECO:0000256" key="9">
    <source>
        <dbReference type="ARBA" id="ARBA00023180"/>
    </source>
</evidence>
<dbReference type="GO" id="GO:1903037">
    <property type="term" value="P:regulation of leukocyte cell-cell adhesion"/>
    <property type="evidence" value="ECO:0007669"/>
    <property type="project" value="UniProtKB-ARBA"/>
</dbReference>
<evidence type="ECO:0000256" key="10">
    <source>
        <dbReference type="ARBA" id="ARBA00023319"/>
    </source>
</evidence>
<evidence type="ECO:0000313" key="17">
    <source>
        <dbReference type="Proteomes" id="UP000694403"/>
    </source>
</evidence>
<feature type="chain" id="PRO_5034216049" evidence="13">
    <location>
        <begin position="24"/>
        <end position="662"/>
    </location>
</feature>
<dbReference type="AlphaFoldDB" id="A0A8C3TD18"/>
<evidence type="ECO:0000256" key="4">
    <source>
        <dbReference type="ARBA" id="ARBA00022741"/>
    </source>
</evidence>
<accession>A0A8C3TD18</accession>
<feature type="region of interest" description="Disordered" evidence="11">
    <location>
        <begin position="341"/>
        <end position="390"/>
    </location>
</feature>
<dbReference type="PANTHER" id="PTHR32341">
    <property type="entry name" value="INTERFERON-INDUCIBLE GTPASE"/>
    <property type="match status" value="1"/>
</dbReference>
<reference evidence="16" key="1">
    <citation type="submission" date="2025-08" db="UniProtKB">
        <authorList>
            <consortium name="Ensembl"/>
        </authorList>
    </citation>
    <scope>IDENTIFICATION</scope>
</reference>
<evidence type="ECO:0000256" key="1">
    <source>
        <dbReference type="ARBA" id="ARBA00004370"/>
    </source>
</evidence>
<dbReference type="GO" id="GO:0050863">
    <property type="term" value="P:regulation of T cell activation"/>
    <property type="evidence" value="ECO:0007669"/>
    <property type="project" value="UniProtKB-ARBA"/>
</dbReference>
<protein>
    <submittedName>
        <fullName evidence="16">Uncharacterized protein</fullName>
    </submittedName>
</protein>
<keyword evidence="17" id="KW-1185">Reference proteome</keyword>
<evidence type="ECO:0000256" key="3">
    <source>
        <dbReference type="ARBA" id="ARBA00022729"/>
    </source>
</evidence>
<dbReference type="SUPFAM" id="SSF48726">
    <property type="entry name" value="Immunoglobulin"/>
    <property type="match status" value="2"/>
</dbReference>
<keyword evidence="9" id="KW-0325">Glycoprotein</keyword>
<comment type="subcellular location">
    <subcellularLocation>
        <location evidence="1">Membrane</location>
    </subcellularLocation>
</comment>
<comment type="similarity">
    <text evidence="2">Belongs to the TRAFAC class dynamin-like GTPase superfamily. IRG family.</text>
</comment>
<dbReference type="SMART" id="SM00409">
    <property type="entry name" value="IG"/>
    <property type="match status" value="2"/>
</dbReference>